<evidence type="ECO:0000256" key="2">
    <source>
        <dbReference type="ARBA" id="ARBA00022649"/>
    </source>
</evidence>
<keyword evidence="2" id="KW-1277">Toxin-antitoxin system</keyword>
<dbReference type="InterPro" id="IPR003477">
    <property type="entry name" value="PemK-like"/>
</dbReference>
<evidence type="ECO:0000313" key="4">
    <source>
        <dbReference type="Proteomes" id="UP000051439"/>
    </source>
</evidence>
<gene>
    <name evidence="3" type="ORF">FC98_GL002750</name>
</gene>
<dbReference type="GO" id="GO:0003677">
    <property type="term" value="F:DNA binding"/>
    <property type="evidence" value="ECO:0007669"/>
    <property type="project" value="InterPro"/>
</dbReference>
<accession>A0A0R1NWL1</accession>
<reference evidence="3 4" key="1">
    <citation type="journal article" date="2015" name="Genome Announc.">
        <title>Expanding the biotechnology potential of lactobacilli through comparative genomics of 213 strains and associated genera.</title>
        <authorList>
            <person name="Sun Z."/>
            <person name="Harris H.M."/>
            <person name="McCann A."/>
            <person name="Guo C."/>
            <person name="Argimon S."/>
            <person name="Zhang W."/>
            <person name="Yang X."/>
            <person name="Jeffery I.B."/>
            <person name="Cooney J.C."/>
            <person name="Kagawa T.F."/>
            <person name="Liu W."/>
            <person name="Song Y."/>
            <person name="Salvetti E."/>
            <person name="Wrobel A."/>
            <person name="Rasinkangas P."/>
            <person name="Parkhill J."/>
            <person name="Rea M.C."/>
            <person name="O'Sullivan O."/>
            <person name="Ritari J."/>
            <person name="Douillard F.P."/>
            <person name="Paul Ross R."/>
            <person name="Yang R."/>
            <person name="Briner A.E."/>
            <person name="Felis G.E."/>
            <person name="de Vos W.M."/>
            <person name="Barrangou R."/>
            <person name="Klaenhammer T.R."/>
            <person name="Caufield P.W."/>
            <person name="Cui Y."/>
            <person name="Zhang H."/>
            <person name="O'Toole P.W."/>
        </authorList>
    </citation>
    <scope>NUCLEOTIDE SEQUENCE [LARGE SCALE GENOMIC DNA]</scope>
    <source>
        <strain evidence="3 4">DSM 19906</strain>
    </source>
</reference>
<name>A0A0R1NWL1_9LACO</name>
<comment type="caution">
    <text evidence="3">The sequence shown here is derived from an EMBL/GenBank/DDBJ whole genome shotgun (WGS) entry which is preliminary data.</text>
</comment>
<dbReference type="SUPFAM" id="SSF50118">
    <property type="entry name" value="Cell growth inhibitor/plasmid maintenance toxic component"/>
    <property type="match status" value="1"/>
</dbReference>
<dbReference type="Pfam" id="PF02452">
    <property type="entry name" value="PemK_toxin"/>
    <property type="match status" value="1"/>
</dbReference>
<sequence>MDTNDVLVAFIAYKEKTGGKTRPVLLISKRGRQLSVFRITSKYQSKSPRIQKAYCHIVDWQQANLRKPSWIDVGQTITINSEKIKVVKIGTLSDADVFRLSEFIEKHRLEAK</sequence>
<dbReference type="AlphaFoldDB" id="A0A0R1NWL1"/>
<evidence type="ECO:0000256" key="1">
    <source>
        <dbReference type="ARBA" id="ARBA00007521"/>
    </source>
</evidence>
<dbReference type="PATRIC" id="fig|1423766.4.peg.2880"/>
<dbReference type="EMBL" id="AZEB01000009">
    <property type="protein sequence ID" value="KRL22133.1"/>
    <property type="molecule type" value="Genomic_DNA"/>
</dbReference>
<dbReference type="InterPro" id="IPR011067">
    <property type="entry name" value="Plasmid_toxin/cell-grow_inhib"/>
</dbReference>
<keyword evidence="4" id="KW-1185">Reference proteome</keyword>
<protein>
    <submittedName>
        <fullName evidence="3">Toxin-antitoxin system, toxin component, MazF family</fullName>
    </submittedName>
</protein>
<proteinExistence type="inferred from homology"/>
<evidence type="ECO:0000313" key="3">
    <source>
        <dbReference type="EMBL" id="KRL22133.1"/>
    </source>
</evidence>
<organism evidence="3 4">
    <name type="scientific">Lentilactobacillus kisonensis DSM 19906 = JCM 15041</name>
    <dbReference type="NCBI Taxonomy" id="1423766"/>
    <lineage>
        <taxon>Bacteria</taxon>
        <taxon>Bacillati</taxon>
        <taxon>Bacillota</taxon>
        <taxon>Bacilli</taxon>
        <taxon>Lactobacillales</taxon>
        <taxon>Lactobacillaceae</taxon>
        <taxon>Lentilactobacillus</taxon>
    </lineage>
</organism>
<comment type="similarity">
    <text evidence="1">Belongs to the PemK/MazF family.</text>
</comment>
<dbReference type="Gene3D" id="2.30.30.110">
    <property type="match status" value="1"/>
</dbReference>
<dbReference type="Proteomes" id="UP000051439">
    <property type="component" value="Unassembled WGS sequence"/>
</dbReference>